<gene>
    <name evidence="1" type="ORF">O181_091894</name>
</gene>
<dbReference type="EMBL" id="AVOT02058271">
    <property type="protein sequence ID" value="MBW0552179.1"/>
    <property type="molecule type" value="Genomic_DNA"/>
</dbReference>
<dbReference type="AlphaFoldDB" id="A0A9Q3IY82"/>
<proteinExistence type="predicted"/>
<organism evidence="1 2">
    <name type="scientific">Austropuccinia psidii MF-1</name>
    <dbReference type="NCBI Taxonomy" id="1389203"/>
    <lineage>
        <taxon>Eukaryota</taxon>
        <taxon>Fungi</taxon>
        <taxon>Dikarya</taxon>
        <taxon>Basidiomycota</taxon>
        <taxon>Pucciniomycotina</taxon>
        <taxon>Pucciniomycetes</taxon>
        <taxon>Pucciniales</taxon>
        <taxon>Sphaerophragmiaceae</taxon>
        <taxon>Austropuccinia</taxon>
    </lineage>
</organism>
<comment type="caution">
    <text evidence="1">The sequence shown here is derived from an EMBL/GenBank/DDBJ whole genome shotgun (WGS) entry which is preliminary data.</text>
</comment>
<evidence type="ECO:0000313" key="1">
    <source>
        <dbReference type="EMBL" id="MBW0552179.1"/>
    </source>
</evidence>
<reference evidence="1" key="1">
    <citation type="submission" date="2021-03" db="EMBL/GenBank/DDBJ databases">
        <title>Draft genome sequence of rust myrtle Austropuccinia psidii MF-1, a brazilian biotype.</title>
        <authorList>
            <person name="Quecine M.C."/>
            <person name="Pachon D.M.R."/>
            <person name="Bonatelli M.L."/>
            <person name="Correr F.H."/>
            <person name="Franceschini L.M."/>
            <person name="Leite T.F."/>
            <person name="Margarido G.R.A."/>
            <person name="Almeida C.A."/>
            <person name="Ferrarezi J.A."/>
            <person name="Labate C.A."/>
        </authorList>
    </citation>
    <scope>NUCLEOTIDE SEQUENCE</scope>
    <source>
        <strain evidence="1">MF-1</strain>
    </source>
</reference>
<protein>
    <submittedName>
        <fullName evidence="1">Uncharacterized protein</fullName>
    </submittedName>
</protein>
<keyword evidence="2" id="KW-1185">Reference proteome</keyword>
<sequence>MAHVWWHATICFSWIPTRHTQILKPVQDPNTSYTKPFTVNPYAGAAFQQFKQFIRPVQAPYPSHARSLRFYRFATVQIIPYSGEASQKIQHFLMRVQAPNASHANPYACAGP</sequence>
<dbReference type="Proteomes" id="UP000765509">
    <property type="component" value="Unassembled WGS sequence"/>
</dbReference>
<evidence type="ECO:0000313" key="2">
    <source>
        <dbReference type="Proteomes" id="UP000765509"/>
    </source>
</evidence>
<accession>A0A9Q3IY82</accession>
<name>A0A9Q3IY82_9BASI</name>